<dbReference type="AlphaFoldDB" id="A0A1E3VHB8"/>
<proteinExistence type="inferred from homology"/>
<dbReference type="PRINTS" id="PR01438">
    <property type="entry name" value="UNVRSLSTRESS"/>
</dbReference>
<dbReference type="Gene3D" id="3.40.50.620">
    <property type="entry name" value="HUPs"/>
    <property type="match status" value="1"/>
</dbReference>
<dbReference type="Pfam" id="PF00582">
    <property type="entry name" value="Usp"/>
    <property type="match status" value="1"/>
</dbReference>
<dbReference type="InterPro" id="IPR006015">
    <property type="entry name" value="Universal_stress_UspA"/>
</dbReference>
<dbReference type="EMBL" id="LYBW01000038">
    <property type="protein sequence ID" value="ODR92837.1"/>
    <property type="molecule type" value="Genomic_DNA"/>
</dbReference>
<evidence type="ECO:0000256" key="1">
    <source>
        <dbReference type="ARBA" id="ARBA00008791"/>
    </source>
</evidence>
<feature type="domain" description="UspA" evidence="2">
    <location>
        <begin position="1"/>
        <end position="145"/>
    </location>
</feature>
<dbReference type="STRING" id="1752398.A8M32_02725"/>
<comment type="similarity">
    <text evidence="1">Belongs to the universal stress protein A family.</text>
</comment>
<name>A0A1E3VHB8_9HYPH</name>
<dbReference type="OrthoDB" id="5564966at2"/>
<evidence type="ECO:0000313" key="4">
    <source>
        <dbReference type="Proteomes" id="UP000094342"/>
    </source>
</evidence>
<dbReference type="SUPFAM" id="SSF52402">
    <property type="entry name" value="Adenine nucleotide alpha hydrolases-like"/>
    <property type="match status" value="1"/>
</dbReference>
<evidence type="ECO:0000259" key="2">
    <source>
        <dbReference type="Pfam" id="PF00582"/>
    </source>
</evidence>
<comment type="caution">
    <text evidence="3">The sequence shown here is derived from an EMBL/GenBank/DDBJ whole genome shotgun (WGS) entry which is preliminary data.</text>
</comment>
<protein>
    <submittedName>
        <fullName evidence="3">Universal stress protein</fullName>
    </submittedName>
</protein>
<dbReference type="InterPro" id="IPR006016">
    <property type="entry name" value="UspA"/>
</dbReference>
<organism evidence="3 4">
    <name type="scientific">Sinorhizobium alkalisoli</name>
    <dbReference type="NCBI Taxonomy" id="1752398"/>
    <lineage>
        <taxon>Bacteria</taxon>
        <taxon>Pseudomonadati</taxon>
        <taxon>Pseudomonadota</taxon>
        <taxon>Alphaproteobacteria</taxon>
        <taxon>Hyphomicrobiales</taxon>
        <taxon>Rhizobiaceae</taxon>
        <taxon>Sinorhizobium/Ensifer group</taxon>
        <taxon>Sinorhizobium</taxon>
    </lineage>
</organism>
<dbReference type="RefSeq" id="WP_069456877.1">
    <property type="nucleotide sequence ID" value="NZ_LYBW01000038.1"/>
</dbReference>
<dbReference type="PANTHER" id="PTHR46268">
    <property type="entry name" value="STRESS RESPONSE PROTEIN NHAX"/>
    <property type="match status" value="1"/>
</dbReference>
<gene>
    <name evidence="3" type="ORF">A8M32_02725</name>
</gene>
<dbReference type="PANTHER" id="PTHR46268:SF6">
    <property type="entry name" value="UNIVERSAL STRESS PROTEIN UP12"/>
    <property type="match status" value="1"/>
</dbReference>
<dbReference type="Proteomes" id="UP000094342">
    <property type="component" value="Unassembled WGS sequence"/>
</dbReference>
<dbReference type="CDD" id="cd00293">
    <property type="entry name" value="USP-like"/>
    <property type="match status" value="1"/>
</dbReference>
<accession>A0A1E3VHB8</accession>
<dbReference type="InterPro" id="IPR014729">
    <property type="entry name" value="Rossmann-like_a/b/a_fold"/>
</dbReference>
<keyword evidence="4" id="KW-1185">Reference proteome</keyword>
<sequence>MFRNILIPTDGSPLATLAVDAGIAFAKEIGAKITVFTVIEPFHLVSIDAEQLAKTREQYEALSDVHAAEILSATRAKAETAGVPCRTDQTRTHDIYRAIIGKAEEIGADLIVMSSHGRGGFGALVIGSVAAKVLTHSTIPVLVYRQK</sequence>
<evidence type="ECO:0000313" key="3">
    <source>
        <dbReference type="EMBL" id="ODR92837.1"/>
    </source>
</evidence>
<reference evidence="4" key="1">
    <citation type="submission" date="2016-05" db="EMBL/GenBank/DDBJ databases">
        <authorList>
            <person name="Li Y."/>
        </authorList>
    </citation>
    <scope>NUCLEOTIDE SEQUENCE [LARGE SCALE GENOMIC DNA]</scope>
    <source>
        <strain evidence="4">YIC4027</strain>
    </source>
</reference>